<evidence type="ECO:0000256" key="2">
    <source>
        <dbReference type="ARBA" id="ARBA00022980"/>
    </source>
</evidence>
<dbReference type="Pfam" id="PF00327">
    <property type="entry name" value="Ribosomal_L30"/>
    <property type="match status" value="1"/>
</dbReference>
<dbReference type="AlphaFoldDB" id="A0A1H6IUP7"/>
<dbReference type="GO" id="GO:0003723">
    <property type="term" value="F:RNA binding"/>
    <property type="evidence" value="ECO:0007669"/>
    <property type="project" value="TreeGrafter"/>
</dbReference>
<dbReference type="InterPro" id="IPR036919">
    <property type="entry name" value="Ribo_uL30_ferredoxin-like_sf"/>
</dbReference>
<dbReference type="CDD" id="cd01657">
    <property type="entry name" value="Ribosomal_L7_archeal_euk"/>
    <property type="match status" value="1"/>
</dbReference>
<comment type="similarity">
    <text evidence="1 4">Belongs to the universal ribosomal protein uL30 family.</text>
</comment>
<keyword evidence="7" id="KW-1185">Reference proteome</keyword>
<proteinExistence type="inferred from homology"/>
<dbReference type="GO" id="GO:0003735">
    <property type="term" value="F:structural constituent of ribosome"/>
    <property type="evidence" value="ECO:0007669"/>
    <property type="project" value="UniProtKB-UniRule"/>
</dbReference>
<evidence type="ECO:0000256" key="4">
    <source>
        <dbReference type="HAMAP-Rule" id="MF_01371"/>
    </source>
</evidence>
<dbReference type="GO" id="GO:0000463">
    <property type="term" value="P:maturation of LSU-rRNA from tricistronic rRNA transcript (SSU-rRNA, 5.8S rRNA, LSU-rRNA)"/>
    <property type="evidence" value="ECO:0007669"/>
    <property type="project" value="TreeGrafter"/>
</dbReference>
<reference evidence="6 7" key="1">
    <citation type="submission" date="2016-10" db="EMBL/GenBank/DDBJ databases">
        <authorList>
            <person name="de Groot N.N."/>
        </authorList>
    </citation>
    <scope>NUCLEOTIDE SEQUENCE [LARGE SCALE GENOMIC DNA]</scope>
    <source>
        <strain evidence="6 7">IBRC-M10418</strain>
    </source>
</reference>
<dbReference type="InterPro" id="IPR016082">
    <property type="entry name" value="Ribosomal_uL30_ferredoxin-like"/>
</dbReference>
<sequence>MQAIVQLRGDVNMNAEVEDTLEMLNINRVNHATFIPETDTYRGMITKVNDYVAFGEPSHAAVVETLTRRGEPLEGSADIDDEWVAEHTDYDDVASLATALVDEETTLRDQGLSPAVRLHPPRGGHDGIKHPVIEGGELGRHATEEIDALLEAMR</sequence>
<dbReference type="NCBIfam" id="NF004711">
    <property type="entry name" value="PRK06049.1"/>
    <property type="match status" value="1"/>
</dbReference>
<dbReference type="InterPro" id="IPR039699">
    <property type="entry name" value="Ribosomal_uL30"/>
</dbReference>
<evidence type="ECO:0000313" key="6">
    <source>
        <dbReference type="EMBL" id="SEH53353.1"/>
    </source>
</evidence>
<dbReference type="GO" id="GO:0006412">
    <property type="term" value="P:translation"/>
    <property type="evidence" value="ECO:0007669"/>
    <property type="project" value="UniProtKB-UniRule"/>
</dbReference>
<dbReference type="HAMAP" id="MF_01371_A">
    <property type="entry name" value="Ribosomal_uL30_A"/>
    <property type="match status" value="1"/>
</dbReference>
<comment type="subunit">
    <text evidence="4">Part of the 50S ribosomal subunit.</text>
</comment>
<dbReference type="PROSITE" id="PS00634">
    <property type="entry name" value="RIBOSOMAL_L30"/>
    <property type="match status" value="1"/>
</dbReference>
<dbReference type="Gene3D" id="3.30.1390.20">
    <property type="entry name" value="Ribosomal protein L30, ferredoxin-like fold domain"/>
    <property type="match status" value="1"/>
</dbReference>
<organism evidence="6 7">
    <name type="scientific">Halopenitus malekzadehii</name>
    <dbReference type="NCBI Taxonomy" id="1267564"/>
    <lineage>
        <taxon>Archaea</taxon>
        <taxon>Methanobacteriati</taxon>
        <taxon>Methanobacteriota</taxon>
        <taxon>Stenosarchaea group</taxon>
        <taxon>Halobacteria</taxon>
        <taxon>Halobacteriales</taxon>
        <taxon>Haloferacaceae</taxon>
        <taxon>Halopenitus</taxon>
    </lineage>
</organism>
<gene>
    <name evidence="4" type="primary">rpl30</name>
    <name evidence="6" type="ORF">SAMN05192561_10537</name>
</gene>
<dbReference type="Gene3D" id="1.10.15.30">
    <property type="match status" value="1"/>
</dbReference>
<dbReference type="RefSeq" id="WP_092817064.1">
    <property type="nucleotide sequence ID" value="NZ_FNWU01000005.1"/>
</dbReference>
<evidence type="ECO:0000313" key="7">
    <source>
        <dbReference type="Proteomes" id="UP000199215"/>
    </source>
</evidence>
<dbReference type="NCBIfam" id="TIGR01309">
    <property type="entry name" value="uL30_arch"/>
    <property type="match status" value="1"/>
</dbReference>
<keyword evidence="3 4" id="KW-0687">Ribonucleoprotein</keyword>
<dbReference type="OrthoDB" id="6379at2157"/>
<dbReference type="InterPro" id="IPR018038">
    <property type="entry name" value="Ribosomal_uL30_CS"/>
</dbReference>
<keyword evidence="2 4" id="KW-0689">Ribosomal protein</keyword>
<dbReference type="InterPro" id="IPR005997">
    <property type="entry name" value="Ribosomal_uL30_arc"/>
</dbReference>
<dbReference type="SUPFAM" id="SSF55129">
    <property type="entry name" value="Ribosomal protein L30p/L7e"/>
    <property type="match status" value="1"/>
</dbReference>
<name>A0A1H6IUP7_9EURY</name>
<accession>A0A1H6IUP7</accession>
<dbReference type="PANTHER" id="PTHR11524">
    <property type="entry name" value="60S RIBOSOMAL PROTEIN L7"/>
    <property type="match status" value="1"/>
</dbReference>
<evidence type="ECO:0000256" key="3">
    <source>
        <dbReference type="ARBA" id="ARBA00023274"/>
    </source>
</evidence>
<dbReference type="STRING" id="1267564.SAMN05192561_10537"/>
<dbReference type="InterPro" id="IPR035808">
    <property type="entry name" value="Ribosomal_uL30_euk_arc"/>
</dbReference>
<dbReference type="PANTHER" id="PTHR11524:SF16">
    <property type="entry name" value="LARGE RIBOSOMAL SUBUNIT PROTEIN UL30"/>
    <property type="match status" value="1"/>
</dbReference>
<evidence type="ECO:0000259" key="5">
    <source>
        <dbReference type="Pfam" id="PF00327"/>
    </source>
</evidence>
<dbReference type="Proteomes" id="UP000199215">
    <property type="component" value="Unassembled WGS sequence"/>
</dbReference>
<protein>
    <recommendedName>
        <fullName evidence="4">Large ribosomal subunit protein uL30</fullName>
    </recommendedName>
</protein>
<dbReference type="EMBL" id="FNWU01000005">
    <property type="protein sequence ID" value="SEH53353.1"/>
    <property type="molecule type" value="Genomic_DNA"/>
</dbReference>
<evidence type="ECO:0000256" key="1">
    <source>
        <dbReference type="ARBA" id="ARBA00007594"/>
    </source>
</evidence>
<feature type="domain" description="Large ribosomal subunit protein uL30-like ferredoxin-like fold" evidence="5">
    <location>
        <begin position="3"/>
        <end position="52"/>
    </location>
</feature>
<dbReference type="GO" id="GO:0022625">
    <property type="term" value="C:cytosolic large ribosomal subunit"/>
    <property type="evidence" value="ECO:0007669"/>
    <property type="project" value="UniProtKB-UniRule"/>
</dbReference>